<evidence type="ECO:0000256" key="2">
    <source>
        <dbReference type="SAM" id="MobiDB-lite"/>
    </source>
</evidence>
<evidence type="ECO:0000259" key="3">
    <source>
        <dbReference type="Pfam" id="PF12697"/>
    </source>
</evidence>
<dbReference type="SUPFAM" id="SSF53474">
    <property type="entry name" value="alpha/beta-Hydrolases"/>
    <property type="match status" value="1"/>
</dbReference>
<dbReference type="GO" id="GO:0080030">
    <property type="term" value="F:methyl indole-3-acetate esterase activity"/>
    <property type="evidence" value="ECO:0000318"/>
    <property type="project" value="GO_Central"/>
</dbReference>
<feature type="compositionally biased region" description="Low complexity" evidence="2">
    <location>
        <begin position="92"/>
        <end position="104"/>
    </location>
</feature>
<dbReference type="InterPro" id="IPR000073">
    <property type="entry name" value="AB_hydrolase_1"/>
</dbReference>
<evidence type="ECO:0000313" key="5">
    <source>
        <dbReference type="RefSeq" id="XP_021837556.1"/>
    </source>
</evidence>
<dbReference type="GO" id="GO:0080032">
    <property type="term" value="F:methyl jasmonate esterase activity"/>
    <property type="evidence" value="ECO:0000318"/>
    <property type="project" value="GO_Central"/>
</dbReference>
<feature type="region of interest" description="Disordered" evidence="2">
    <location>
        <begin position="16"/>
        <end position="45"/>
    </location>
</feature>
<reference evidence="4" key="1">
    <citation type="journal article" date="2021" name="Nat. Commun.">
        <title>Genomic analyses provide insights into spinach domestication and the genetic basis of agronomic traits.</title>
        <authorList>
            <person name="Cai X."/>
            <person name="Sun X."/>
            <person name="Xu C."/>
            <person name="Sun H."/>
            <person name="Wang X."/>
            <person name="Ge C."/>
            <person name="Zhang Z."/>
            <person name="Wang Q."/>
            <person name="Fei Z."/>
            <person name="Jiao C."/>
            <person name="Wang Q."/>
        </authorList>
    </citation>
    <scope>NUCLEOTIDE SEQUENCE [LARGE SCALE GENOMIC DNA]</scope>
    <source>
        <strain evidence="4">cv. Varoflay</strain>
    </source>
</reference>
<dbReference type="Proteomes" id="UP000813463">
    <property type="component" value="Chromosome 1"/>
</dbReference>
<dbReference type="GO" id="GO:0080031">
    <property type="term" value="F:methyl salicylate esterase activity"/>
    <property type="evidence" value="ECO:0000318"/>
    <property type="project" value="GO_Central"/>
</dbReference>
<proteinExistence type="predicted"/>
<dbReference type="KEGG" id="soe:110777260"/>
<evidence type="ECO:0000313" key="4">
    <source>
        <dbReference type="Proteomes" id="UP000813463"/>
    </source>
</evidence>
<feature type="compositionally biased region" description="Polar residues" evidence="2">
    <location>
        <begin position="25"/>
        <end position="38"/>
    </location>
</feature>
<keyword evidence="4" id="KW-1185">Reference proteome</keyword>
<dbReference type="FunFam" id="3.40.50.1820:FF:000025">
    <property type="entry name" value="putative methylesterase 11, chloroplastic"/>
    <property type="match status" value="1"/>
</dbReference>
<sequence>MGNLCTCLSYQDIPNKRQNPKGLYNRSSSAPATGSNRWSRMKSSSKKETFKFDDPVLHQQALAAAAIILQQQRNGGSSLPFDRSTSLRYPLSNGTSKNSGNKNGAVTLPRSSSTRARSLTDPLLQPHQLLNQDGELDGVESNYFVLVHGGGFGAWCWYKTIALLEESGYKVTAIDLTGSGIHSSDTNGITSLSQYVKPLTDFLEKLADAEKVILVGHDFGGACISYAMELFPSKVSKAVFIAATMLTNGQSALDIFSHQEEDKDLMKQAQVFVYANGNNNPPTAIDLDKSMLKELLFNQSPTKDVALASVSMRPIPFAPVLEKLCLLDKNYGSVRRFYIETTEDNAIPIASQEQMTKAAPPEQVFRLKGADHSPFFSKPQALHRLFVEISKVPQVCESFLGNANLK</sequence>
<reference evidence="5" key="2">
    <citation type="submission" date="2025-08" db="UniProtKB">
        <authorList>
            <consortium name="RefSeq"/>
        </authorList>
    </citation>
    <scope>IDENTIFICATION</scope>
    <source>
        <tissue evidence="5">Leaf</tissue>
    </source>
</reference>
<dbReference type="Gene3D" id="3.40.50.1820">
    <property type="entry name" value="alpha/beta hydrolase"/>
    <property type="match status" value="1"/>
</dbReference>
<dbReference type="GeneID" id="110777260"/>
<accession>A0A9R0HUZ6</accession>
<dbReference type="PANTHER" id="PTHR10992:SF872">
    <property type="entry name" value="METHYLESTERASE 11, CHLOROPLASTIC-RELATED"/>
    <property type="match status" value="1"/>
</dbReference>
<protein>
    <submittedName>
        <fullName evidence="5">Methylesterase 11, chloroplastic</fullName>
    </submittedName>
</protein>
<dbReference type="Pfam" id="PF12697">
    <property type="entry name" value="Abhydrolase_6"/>
    <property type="match status" value="1"/>
</dbReference>
<dbReference type="InterPro" id="IPR029058">
    <property type="entry name" value="AB_hydrolase_fold"/>
</dbReference>
<feature type="domain" description="AB hydrolase-1" evidence="3">
    <location>
        <begin position="144"/>
        <end position="382"/>
    </location>
</feature>
<organism evidence="4 5">
    <name type="scientific">Spinacia oleracea</name>
    <name type="common">Spinach</name>
    <dbReference type="NCBI Taxonomy" id="3562"/>
    <lineage>
        <taxon>Eukaryota</taxon>
        <taxon>Viridiplantae</taxon>
        <taxon>Streptophyta</taxon>
        <taxon>Embryophyta</taxon>
        <taxon>Tracheophyta</taxon>
        <taxon>Spermatophyta</taxon>
        <taxon>Magnoliopsida</taxon>
        <taxon>eudicotyledons</taxon>
        <taxon>Gunneridae</taxon>
        <taxon>Pentapetalae</taxon>
        <taxon>Caryophyllales</taxon>
        <taxon>Chenopodiaceae</taxon>
        <taxon>Chenopodioideae</taxon>
        <taxon>Anserineae</taxon>
        <taxon>Spinacia</taxon>
    </lineage>
</organism>
<feature type="region of interest" description="Disordered" evidence="2">
    <location>
        <begin position="90"/>
        <end position="117"/>
    </location>
</feature>
<evidence type="ECO:0000256" key="1">
    <source>
        <dbReference type="ARBA" id="ARBA00022801"/>
    </source>
</evidence>
<dbReference type="RefSeq" id="XP_021837556.1">
    <property type="nucleotide sequence ID" value="XM_021981864.2"/>
</dbReference>
<gene>
    <name evidence="5" type="primary">LOC110777260</name>
</gene>
<keyword evidence="1" id="KW-0378">Hydrolase</keyword>
<dbReference type="OrthoDB" id="1263307at2759"/>
<dbReference type="InterPro" id="IPR045889">
    <property type="entry name" value="MES/HNL"/>
</dbReference>
<name>A0A9R0HUZ6_SPIOL</name>
<dbReference type="GO" id="GO:0009694">
    <property type="term" value="P:jasmonic acid metabolic process"/>
    <property type="evidence" value="ECO:0000318"/>
    <property type="project" value="GO_Central"/>
</dbReference>
<dbReference type="AlphaFoldDB" id="A0A9R0HUZ6"/>
<dbReference type="PANTHER" id="PTHR10992">
    <property type="entry name" value="METHYLESTERASE FAMILY MEMBER"/>
    <property type="match status" value="1"/>
</dbReference>
<dbReference type="GO" id="GO:0009696">
    <property type="term" value="P:salicylic acid metabolic process"/>
    <property type="evidence" value="ECO:0000318"/>
    <property type="project" value="GO_Central"/>
</dbReference>